<dbReference type="PROSITE" id="PS51257">
    <property type="entry name" value="PROKAR_LIPOPROTEIN"/>
    <property type="match status" value="1"/>
</dbReference>
<keyword evidence="8 13" id="KW-0472">Membrane</keyword>
<keyword evidence="12 13" id="KW-0449">Lipoprotein</keyword>
<dbReference type="InterPro" id="IPR004565">
    <property type="entry name" value="OM_lipoprot_LolB"/>
</dbReference>
<dbReference type="NCBIfam" id="TIGR00548">
    <property type="entry name" value="lolB"/>
    <property type="match status" value="1"/>
</dbReference>
<dbReference type="Pfam" id="PF03550">
    <property type="entry name" value="LolB"/>
    <property type="match status" value="1"/>
</dbReference>
<evidence type="ECO:0000256" key="5">
    <source>
        <dbReference type="ARBA" id="ARBA00022448"/>
    </source>
</evidence>
<keyword evidence="11 13" id="KW-0998">Cell outer membrane</keyword>
<dbReference type="AlphaFoldDB" id="A0A7G9TH24"/>
<sequence>MKVSGMLWAGLVALSLAGCATRGPAVDSPVLRDPEALAAAQASQATRAAWLASQADWSFSGRVAVSANGKGGSGRIDWEQADARYEVALSAPVTRQSWRLAGDLQTGAGRLEGLEGGTREGSNAADLLRQATGWDIPVASMVHWARGLADPAAGVEGLEYDTEGRLRALSQHGWRVDYLDWFPAEGARPVLPRRVEARRDGAAVKLAVDQWQMAPQ</sequence>
<comment type="subcellular location">
    <subcellularLocation>
        <location evidence="1 13">Cell outer membrane</location>
        <topology evidence="1 13">Lipid-anchor</topology>
    </subcellularLocation>
</comment>
<dbReference type="Gene3D" id="2.50.20.10">
    <property type="entry name" value="Lipoprotein localisation LolA/LolB/LppX"/>
    <property type="match status" value="1"/>
</dbReference>
<keyword evidence="10 13" id="KW-0143">Chaperone</keyword>
<dbReference type="GO" id="GO:0009279">
    <property type="term" value="C:cell outer membrane"/>
    <property type="evidence" value="ECO:0007669"/>
    <property type="project" value="UniProtKB-SubCell"/>
</dbReference>
<dbReference type="GO" id="GO:0044874">
    <property type="term" value="P:lipoprotein localization to outer membrane"/>
    <property type="evidence" value="ECO:0007669"/>
    <property type="project" value="UniProtKB-UniRule"/>
</dbReference>
<evidence type="ECO:0000256" key="2">
    <source>
        <dbReference type="ARBA" id="ARBA00009696"/>
    </source>
</evidence>
<name>A0A7G9TH24_PSEMX</name>
<evidence type="ECO:0000256" key="13">
    <source>
        <dbReference type="HAMAP-Rule" id="MF_00233"/>
    </source>
</evidence>
<evidence type="ECO:0000256" key="12">
    <source>
        <dbReference type="ARBA" id="ARBA00023288"/>
    </source>
</evidence>
<evidence type="ECO:0000256" key="11">
    <source>
        <dbReference type="ARBA" id="ARBA00023237"/>
    </source>
</evidence>
<keyword evidence="5 13" id="KW-0813">Transport</keyword>
<evidence type="ECO:0000256" key="7">
    <source>
        <dbReference type="ARBA" id="ARBA00022927"/>
    </source>
</evidence>
<dbReference type="GO" id="GO:0015031">
    <property type="term" value="P:protein transport"/>
    <property type="evidence" value="ECO:0007669"/>
    <property type="project" value="UniProtKB-KW"/>
</dbReference>
<evidence type="ECO:0000256" key="8">
    <source>
        <dbReference type="ARBA" id="ARBA00023136"/>
    </source>
</evidence>
<keyword evidence="6 13" id="KW-0732">Signal</keyword>
<accession>A0A7G9TH24</accession>
<dbReference type="InterPro" id="IPR029046">
    <property type="entry name" value="LolA/LolB/LppX"/>
</dbReference>
<evidence type="ECO:0000256" key="6">
    <source>
        <dbReference type="ARBA" id="ARBA00022729"/>
    </source>
</evidence>
<evidence type="ECO:0000256" key="1">
    <source>
        <dbReference type="ARBA" id="ARBA00004459"/>
    </source>
</evidence>
<evidence type="ECO:0000256" key="10">
    <source>
        <dbReference type="ARBA" id="ARBA00023186"/>
    </source>
</evidence>
<evidence type="ECO:0000256" key="4">
    <source>
        <dbReference type="ARBA" id="ARBA00016202"/>
    </source>
</evidence>
<evidence type="ECO:0000313" key="15">
    <source>
        <dbReference type="EMBL" id="QNN79399.1"/>
    </source>
</evidence>
<organism evidence="15 16">
    <name type="scientific">Pseudoxanthomonas mexicana</name>
    <dbReference type="NCBI Taxonomy" id="128785"/>
    <lineage>
        <taxon>Bacteria</taxon>
        <taxon>Pseudomonadati</taxon>
        <taxon>Pseudomonadota</taxon>
        <taxon>Gammaproteobacteria</taxon>
        <taxon>Lysobacterales</taxon>
        <taxon>Lysobacteraceae</taxon>
        <taxon>Pseudoxanthomonas</taxon>
    </lineage>
</organism>
<dbReference type="Proteomes" id="UP000515838">
    <property type="component" value="Chromosome"/>
</dbReference>
<keyword evidence="9 13" id="KW-0564">Palmitate</keyword>
<evidence type="ECO:0000256" key="9">
    <source>
        <dbReference type="ARBA" id="ARBA00023139"/>
    </source>
</evidence>
<protein>
    <recommendedName>
        <fullName evidence="4 13">Outer-membrane lipoprotein LolB</fullName>
    </recommendedName>
</protein>
<evidence type="ECO:0000256" key="14">
    <source>
        <dbReference type="SAM" id="SignalP"/>
    </source>
</evidence>
<comment type="similarity">
    <text evidence="2 13">Belongs to the LolB family.</text>
</comment>
<gene>
    <name evidence="13 15" type="primary">lolB</name>
    <name evidence="15" type="ORF">IAE60_08370</name>
</gene>
<keyword evidence="7 13" id="KW-0653">Protein transport</keyword>
<proteinExistence type="inferred from homology"/>
<evidence type="ECO:0000313" key="16">
    <source>
        <dbReference type="Proteomes" id="UP000515838"/>
    </source>
</evidence>
<dbReference type="CDD" id="cd16326">
    <property type="entry name" value="LolB"/>
    <property type="match status" value="1"/>
</dbReference>
<comment type="subunit">
    <text evidence="3 13">Monomer.</text>
</comment>
<dbReference type="HAMAP" id="MF_00233">
    <property type="entry name" value="LolB"/>
    <property type="match status" value="1"/>
</dbReference>
<feature type="signal peptide" evidence="14">
    <location>
        <begin position="1"/>
        <end position="20"/>
    </location>
</feature>
<reference evidence="15 16" key="1">
    <citation type="submission" date="2020-08" db="EMBL/GenBank/DDBJ databases">
        <title>Streptomycin Non-resistant strain, P. mexicana.</title>
        <authorList>
            <person name="Ganesh-Kumar S."/>
            <person name="Zhe T."/>
            <person name="Yu Z."/>
            <person name="Min Y."/>
        </authorList>
    </citation>
    <scope>NUCLEOTIDE SEQUENCE [LARGE SCALE GENOMIC DNA]</scope>
    <source>
        <strain evidence="15 16">GTZY2</strain>
    </source>
</reference>
<dbReference type="EMBL" id="CP060731">
    <property type="protein sequence ID" value="QNN79399.1"/>
    <property type="molecule type" value="Genomic_DNA"/>
</dbReference>
<dbReference type="RefSeq" id="WP_187574524.1">
    <property type="nucleotide sequence ID" value="NZ_CP060731.1"/>
</dbReference>
<dbReference type="GeneID" id="81470979"/>
<feature type="chain" id="PRO_5028964216" description="Outer-membrane lipoprotein LolB" evidence="14">
    <location>
        <begin position="21"/>
        <end position="216"/>
    </location>
</feature>
<evidence type="ECO:0000256" key="3">
    <source>
        <dbReference type="ARBA" id="ARBA00011245"/>
    </source>
</evidence>
<comment type="function">
    <text evidence="13">Plays a critical role in the incorporation of lipoproteins in the outer membrane after they are released by the LolA protein.</text>
</comment>
<dbReference type="SUPFAM" id="SSF89392">
    <property type="entry name" value="Prokaryotic lipoproteins and lipoprotein localization factors"/>
    <property type="match status" value="1"/>
</dbReference>